<dbReference type="PROSITE" id="PS51257">
    <property type="entry name" value="PROKAR_LIPOPROTEIN"/>
    <property type="match status" value="1"/>
</dbReference>
<reference evidence="3" key="2">
    <citation type="submission" date="2021-01" db="EMBL/GenBank/DDBJ databases">
        <authorList>
            <person name="Kang M."/>
        </authorList>
    </citation>
    <scope>NUCLEOTIDE SEQUENCE</scope>
    <source>
        <strain evidence="3">KACC 17527</strain>
    </source>
</reference>
<evidence type="ECO:0000313" key="4">
    <source>
        <dbReference type="Proteomes" id="UP000630528"/>
    </source>
</evidence>
<dbReference type="RefSeq" id="WP_201166326.1">
    <property type="nucleotide sequence ID" value="NZ_JAEPWM010000001.1"/>
</dbReference>
<protein>
    <recommendedName>
        <fullName evidence="5">Lipoprotein</fullName>
    </recommendedName>
</protein>
<feature type="chain" id="PRO_5037185017" description="Lipoprotein" evidence="2">
    <location>
        <begin position="19"/>
        <end position="60"/>
    </location>
</feature>
<evidence type="ECO:0000313" key="3">
    <source>
        <dbReference type="EMBL" id="MBK6004959.1"/>
    </source>
</evidence>
<evidence type="ECO:0000256" key="2">
    <source>
        <dbReference type="SAM" id="SignalP"/>
    </source>
</evidence>
<dbReference type="EMBL" id="JAEPWM010000001">
    <property type="protein sequence ID" value="MBK6004959.1"/>
    <property type="molecule type" value="Genomic_DNA"/>
</dbReference>
<comment type="caution">
    <text evidence="3">The sequence shown here is derived from an EMBL/GenBank/DDBJ whole genome shotgun (WGS) entry which is preliminary data.</text>
</comment>
<sequence>MIKTLAILLTLASLGACSSMYGSGYGSTPNSGATKNSTDANHSSNPAAVSPGGGSSGGAR</sequence>
<dbReference type="AlphaFoldDB" id="A0A934TPD9"/>
<feature type="compositionally biased region" description="Polar residues" evidence="1">
    <location>
        <begin position="28"/>
        <end position="42"/>
    </location>
</feature>
<feature type="region of interest" description="Disordered" evidence="1">
    <location>
        <begin position="28"/>
        <end position="60"/>
    </location>
</feature>
<feature type="signal peptide" evidence="2">
    <location>
        <begin position="1"/>
        <end position="18"/>
    </location>
</feature>
<keyword evidence="2" id="KW-0732">Signal</keyword>
<name>A0A934TPD9_9BURK</name>
<dbReference type="Proteomes" id="UP000630528">
    <property type="component" value="Unassembled WGS sequence"/>
</dbReference>
<evidence type="ECO:0000256" key="1">
    <source>
        <dbReference type="SAM" id="MobiDB-lite"/>
    </source>
</evidence>
<gene>
    <name evidence="3" type="ORF">JJB11_02540</name>
</gene>
<evidence type="ECO:0008006" key="5">
    <source>
        <dbReference type="Google" id="ProtNLM"/>
    </source>
</evidence>
<keyword evidence="4" id="KW-1185">Reference proteome</keyword>
<accession>A0A934TPD9</accession>
<organism evidence="3 4">
    <name type="scientific">Ramlibacter ginsenosidimutans</name>
    <dbReference type="NCBI Taxonomy" id="502333"/>
    <lineage>
        <taxon>Bacteria</taxon>
        <taxon>Pseudomonadati</taxon>
        <taxon>Pseudomonadota</taxon>
        <taxon>Betaproteobacteria</taxon>
        <taxon>Burkholderiales</taxon>
        <taxon>Comamonadaceae</taxon>
        <taxon>Ramlibacter</taxon>
    </lineage>
</organism>
<reference evidence="3" key="1">
    <citation type="journal article" date="2012" name="J. Microbiol. Biotechnol.">
        <title>Ramlibacter ginsenosidimutans sp. nov., with ginsenoside-converting activity.</title>
        <authorList>
            <person name="Wang L."/>
            <person name="An D.S."/>
            <person name="Kim S.G."/>
            <person name="Jin F.X."/>
            <person name="Kim S.C."/>
            <person name="Lee S.T."/>
            <person name="Im W.T."/>
        </authorList>
    </citation>
    <scope>NUCLEOTIDE SEQUENCE</scope>
    <source>
        <strain evidence="3">KACC 17527</strain>
    </source>
</reference>
<feature type="compositionally biased region" description="Gly residues" evidence="1">
    <location>
        <begin position="51"/>
        <end position="60"/>
    </location>
</feature>
<proteinExistence type="predicted"/>